<dbReference type="Proteomes" id="UP000886501">
    <property type="component" value="Unassembled WGS sequence"/>
</dbReference>
<evidence type="ECO:0000313" key="2">
    <source>
        <dbReference type="Proteomes" id="UP000886501"/>
    </source>
</evidence>
<dbReference type="EMBL" id="MU118046">
    <property type="protein sequence ID" value="KAF9646872.1"/>
    <property type="molecule type" value="Genomic_DNA"/>
</dbReference>
<keyword evidence="2" id="KW-1185">Reference proteome</keyword>
<sequence>MTTDTISTSTSLEKVANWDGNSQDISQVLTVAFDARDHLYCIRNLRALGIDPLSYINNLDKIIEDLPTKSELRKRCIRALRKTCGLYGVLPTSYAVTCTLSKPGPLCFASGAFSDVWRLTDEDHCDRVFAVKSLRVYELDDTNEINKKYCKEVIVRKRAKHPNILSIEGVAPKLFEFCMVSEWMPNGNILEYITKHPAVDRLELVYLEHRRFDHTLTKLQLIGVTRGLDYLHNNEVIHGGLRSSNILIDAKGSPRLSDFGLVSIKKDINSVNAEEPNHEYMVRYCAPELLDTEEAVWFKKKPTIKSDVYSLSMVIVELVTGNMPFPDLDDPDVITTVCVGGRPSKSLRSGAPGITPAVWKIAQKCWNQKANKRLEVNAVLQNLERIANPGDKQTPSPFKRAWRDIFD</sequence>
<proteinExistence type="predicted"/>
<organism evidence="1 2">
    <name type="scientific">Thelephora ganbajun</name>
    <name type="common">Ganba fungus</name>
    <dbReference type="NCBI Taxonomy" id="370292"/>
    <lineage>
        <taxon>Eukaryota</taxon>
        <taxon>Fungi</taxon>
        <taxon>Dikarya</taxon>
        <taxon>Basidiomycota</taxon>
        <taxon>Agaricomycotina</taxon>
        <taxon>Agaricomycetes</taxon>
        <taxon>Thelephorales</taxon>
        <taxon>Thelephoraceae</taxon>
        <taxon>Thelephora</taxon>
    </lineage>
</organism>
<reference evidence="1" key="1">
    <citation type="submission" date="2019-10" db="EMBL/GenBank/DDBJ databases">
        <authorList>
            <consortium name="DOE Joint Genome Institute"/>
            <person name="Kuo A."/>
            <person name="Miyauchi S."/>
            <person name="Kiss E."/>
            <person name="Drula E."/>
            <person name="Kohler A."/>
            <person name="Sanchez-Garcia M."/>
            <person name="Andreopoulos B."/>
            <person name="Barry K.W."/>
            <person name="Bonito G."/>
            <person name="Buee M."/>
            <person name="Carver A."/>
            <person name="Chen C."/>
            <person name="Cichocki N."/>
            <person name="Clum A."/>
            <person name="Culley D."/>
            <person name="Crous P.W."/>
            <person name="Fauchery L."/>
            <person name="Girlanda M."/>
            <person name="Hayes R."/>
            <person name="Keri Z."/>
            <person name="Labutti K."/>
            <person name="Lipzen A."/>
            <person name="Lombard V."/>
            <person name="Magnuson J."/>
            <person name="Maillard F."/>
            <person name="Morin E."/>
            <person name="Murat C."/>
            <person name="Nolan M."/>
            <person name="Ohm R."/>
            <person name="Pangilinan J."/>
            <person name="Pereira M."/>
            <person name="Perotto S."/>
            <person name="Peter M."/>
            <person name="Riley R."/>
            <person name="Sitrit Y."/>
            <person name="Stielow B."/>
            <person name="Szollosi G."/>
            <person name="Zifcakova L."/>
            <person name="Stursova M."/>
            <person name="Spatafora J.W."/>
            <person name="Tedersoo L."/>
            <person name="Vaario L.-M."/>
            <person name="Yamada A."/>
            <person name="Yan M."/>
            <person name="Wang P."/>
            <person name="Xu J."/>
            <person name="Bruns T."/>
            <person name="Baldrian P."/>
            <person name="Vilgalys R."/>
            <person name="Henrissat B."/>
            <person name="Grigoriev I.V."/>
            <person name="Hibbett D."/>
            <person name="Nagy L.G."/>
            <person name="Martin F.M."/>
        </authorList>
    </citation>
    <scope>NUCLEOTIDE SEQUENCE</scope>
    <source>
        <strain evidence="1">P2</strain>
    </source>
</reference>
<name>A0ACB6ZB89_THEGA</name>
<evidence type="ECO:0000313" key="1">
    <source>
        <dbReference type="EMBL" id="KAF9646872.1"/>
    </source>
</evidence>
<protein>
    <submittedName>
        <fullName evidence="1">Kinase-like protein</fullName>
    </submittedName>
</protein>
<comment type="caution">
    <text evidence="1">The sequence shown here is derived from an EMBL/GenBank/DDBJ whole genome shotgun (WGS) entry which is preliminary data.</text>
</comment>
<accession>A0ACB6ZB89</accession>
<reference evidence="1" key="2">
    <citation type="journal article" date="2020" name="Nat. Commun.">
        <title>Large-scale genome sequencing of mycorrhizal fungi provides insights into the early evolution of symbiotic traits.</title>
        <authorList>
            <person name="Miyauchi S."/>
            <person name="Kiss E."/>
            <person name="Kuo A."/>
            <person name="Drula E."/>
            <person name="Kohler A."/>
            <person name="Sanchez-Garcia M."/>
            <person name="Morin E."/>
            <person name="Andreopoulos B."/>
            <person name="Barry K.W."/>
            <person name="Bonito G."/>
            <person name="Buee M."/>
            <person name="Carver A."/>
            <person name="Chen C."/>
            <person name="Cichocki N."/>
            <person name="Clum A."/>
            <person name="Culley D."/>
            <person name="Crous P.W."/>
            <person name="Fauchery L."/>
            <person name="Girlanda M."/>
            <person name="Hayes R.D."/>
            <person name="Keri Z."/>
            <person name="LaButti K."/>
            <person name="Lipzen A."/>
            <person name="Lombard V."/>
            <person name="Magnuson J."/>
            <person name="Maillard F."/>
            <person name="Murat C."/>
            <person name="Nolan M."/>
            <person name="Ohm R.A."/>
            <person name="Pangilinan J."/>
            <person name="Pereira M.F."/>
            <person name="Perotto S."/>
            <person name="Peter M."/>
            <person name="Pfister S."/>
            <person name="Riley R."/>
            <person name="Sitrit Y."/>
            <person name="Stielow J.B."/>
            <person name="Szollosi G."/>
            <person name="Zifcakova L."/>
            <person name="Stursova M."/>
            <person name="Spatafora J.W."/>
            <person name="Tedersoo L."/>
            <person name="Vaario L.M."/>
            <person name="Yamada A."/>
            <person name="Yan M."/>
            <person name="Wang P."/>
            <person name="Xu J."/>
            <person name="Bruns T."/>
            <person name="Baldrian P."/>
            <person name="Vilgalys R."/>
            <person name="Dunand C."/>
            <person name="Henrissat B."/>
            <person name="Grigoriev I.V."/>
            <person name="Hibbett D."/>
            <person name="Nagy L.G."/>
            <person name="Martin F.M."/>
        </authorList>
    </citation>
    <scope>NUCLEOTIDE SEQUENCE</scope>
    <source>
        <strain evidence="1">P2</strain>
    </source>
</reference>
<gene>
    <name evidence="1" type="ORF">BDM02DRAFT_2866229</name>
</gene>